<comment type="caution">
    <text evidence="1">The sequence shown here is derived from an EMBL/GenBank/DDBJ whole genome shotgun (WGS) entry which is preliminary data.</text>
</comment>
<sequence length="64" mass="7694">MYGHRELHECYLINWKLQQQKLIPHIPWKHVTSLEYYSVPVIQLQCQTATRLLKSKGKTKENMI</sequence>
<organism evidence="1 2">
    <name type="scientific">Nelumbo nucifera</name>
    <name type="common">Sacred lotus</name>
    <dbReference type="NCBI Taxonomy" id="4432"/>
    <lineage>
        <taxon>Eukaryota</taxon>
        <taxon>Viridiplantae</taxon>
        <taxon>Streptophyta</taxon>
        <taxon>Embryophyta</taxon>
        <taxon>Tracheophyta</taxon>
        <taxon>Spermatophyta</taxon>
        <taxon>Magnoliopsida</taxon>
        <taxon>Proteales</taxon>
        <taxon>Nelumbonaceae</taxon>
        <taxon>Nelumbo</taxon>
    </lineage>
</organism>
<reference evidence="1 2" key="1">
    <citation type="journal article" date="2020" name="Mol. Biol. Evol.">
        <title>Distinct Expression and Methylation Patterns for Genes with Different Fates following a Single Whole-Genome Duplication in Flowering Plants.</title>
        <authorList>
            <person name="Shi T."/>
            <person name="Rahmani R.S."/>
            <person name="Gugger P.F."/>
            <person name="Wang M."/>
            <person name="Li H."/>
            <person name="Zhang Y."/>
            <person name="Li Z."/>
            <person name="Wang Q."/>
            <person name="Van de Peer Y."/>
            <person name="Marchal K."/>
            <person name="Chen J."/>
        </authorList>
    </citation>
    <scope>NUCLEOTIDE SEQUENCE [LARGE SCALE GENOMIC DNA]</scope>
    <source>
        <tissue evidence="1">Leaf</tissue>
    </source>
</reference>
<name>A0A822Y6C2_NELNU</name>
<evidence type="ECO:0000313" key="2">
    <source>
        <dbReference type="Proteomes" id="UP000607653"/>
    </source>
</evidence>
<proteinExistence type="predicted"/>
<gene>
    <name evidence="1" type="ORF">HUJ06_029250</name>
</gene>
<dbReference type="EMBL" id="DUZY01000002">
    <property type="protein sequence ID" value="DAD27782.1"/>
    <property type="molecule type" value="Genomic_DNA"/>
</dbReference>
<accession>A0A822Y6C2</accession>
<protein>
    <submittedName>
        <fullName evidence="1">Uncharacterized protein</fullName>
    </submittedName>
</protein>
<keyword evidence="2" id="KW-1185">Reference proteome</keyword>
<dbReference type="Proteomes" id="UP000607653">
    <property type="component" value="Unassembled WGS sequence"/>
</dbReference>
<evidence type="ECO:0000313" key="1">
    <source>
        <dbReference type="EMBL" id="DAD27782.1"/>
    </source>
</evidence>
<dbReference type="AlphaFoldDB" id="A0A822Y6C2"/>